<dbReference type="InterPro" id="IPR029052">
    <property type="entry name" value="Metallo-depent_PP-like"/>
</dbReference>
<dbReference type="PANTHER" id="PTHR46546">
    <property type="entry name" value="SHEWANELLA-LIKE PROTEIN PHOSPHATASE 1"/>
    <property type="match status" value="1"/>
</dbReference>
<comment type="caution">
    <text evidence="3">The sequence shown here is derived from an EMBL/GenBank/DDBJ whole genome shotgun (WGS) entry which is preliminary data.</text>
</comment>
<reference evidence="3 4" key="1">
    <citation type="journal article" date="2018" name="Sci. Rep.">
        <title>Raphidocelis subcapitata (=Pseudokirchneriella subcapitata) provides an insight into genome evolution and environmental adaptations in the Sphaeropleales.</title>
        <authorList>
            <person name="Suzuki S."/>
            <person name="Yamaguchi H."/>
            <person name="Nakajima N."/>
            <person name="Kawachi M."/>
        </authorList>
    </citation>
    <scope>NUCLEOTIDE SEQUENCE [LARGE SCALE GENOMIC DNA]</scope>
    <source>
        <strain evidence="3 4">NIES-35</strain>
    </source>
</reference>
<dbReference type="SUPFAM" id="SSF56300">
    <property type="entry name" value="Metallo-dependent phosphatases"/>
    <property type="match status" value="1"/>
</dbReference>
<evidence type="ECO:0008006" key="5">
    <source>
        <dbReference type="Google" id="ProtNLM"/>
    </source>
</evidence>
<organism evidence="3 4">
    <name type="scientific">Raphidocelis subcapitata</name>
    <dbReference type="NCBI Taxonomy" id="307507"/>
    <lineage>
        <taxon>Eukaryota</taxon>
        <taxon>Viridiplantae</taxon>
        <taxon>Chlorophyta</taxon>
        <taxon>core chlorophytes</taxon>
        <taxon>Chlorophyceae</taxon>
        <taxon>CS clade</taxon>
        <taxon>Sphaeropleales</taxon>
        <taxon>Selenastraceae</taxon>
        <taxon>Raphidocelis</taxon>
    </lineage>
</organism>
<feature type="chain" id="PRO_5016014383" description="Calcineurin-like phosphoesterase domain-containing protein" evidence="2">
    <location>
        <begin position="26"/>
        <end position="415"/>
    </location>
</feature>
<keyword evidence="2" id="KW-0732">Signal</keyword>
<dbReference type="EMBL" id="BDRX01000116">
    <property type="protein sequence ID" value="GBF98101.1"/>
    <property type="molecule type" value="Genomic_DNA"/>
</dbReference>
<dbReference type="InParanoid" id="A0A2V0PE18"/>
<sequence length="415" mass="41064">MRKFVFFALLPALLAWAAASHLGQASPVSSGAVLSPAVAPQPGDLFAIADLHGDYDKAVQSLRLLGLVDEALNWAAAASNVTLVQAPKWGSRVVQVLGNHDVFSLAGDTRYVSREEVMRLGAGALARKAHGEGAAGRQLQDEAPPPAAAGGAAGGGAAGLSGDPGGWPAEAQAAALAAGYAEWNRLLGAGEAFGDALRDRALVAVEGEGACRTLFVHAGLVPRTLRELVAAVDASSGGPGAGRAGGAGGAGGAAPSDLPALTPKAVARINAAAASLLARCVGGVCRFWGGGADAALPADPSLVAAVTGNEGPVWNRVLALGEERAVCAAADRLLAAADGAARVVVGHTVMRDGRARARCGGRVLLLDTGMSAEMSDAPAAGWVCRAGGGGGGADKAGAGEALRAVLYADGLRQAV</sequence>
<dbReference type="Gene3D" id="3.60.21.10">
    <property type="match status" value="1"/>
</dbReference>
<accession>A0A2V0PE18</accession>
<evidence type="ECO:0000313" key="4">
    <source>
        <dbReference type="Proteomes" id="UP000247498"/>
    </source>
</evidence>
<name>A0A2V0PE18_9CHLO</name>
<proteinExistence type="predicted"/>
<dbReference type="OrthoDB" id="551600at2759"/>
<keyword evidence="4" id="KW-1185">Reference proteome</keyword>
<gene>
    <name evidence="3" type="ORF">Rsub_10847</name>
</gene>
<feature type="compositionally biased region" description="Gly residues" evidence="1">
    <location>
        <begin position="151"/>
        <end position="164"/>
    </location>
</feature>
<evidence type="ECO:0000256" key="1">
    <source>
        <dbReference type="SAM" id="MobiDB-lite"/>
    </source>
</evidence>
<feature type="signal peptide" evidence="2">
    <location>
        <begin position="1"/>
        <end position="25"/>
    </location>
</feature>
<protein>
    <recommendedName>
        <fullName evidence="5">Calcineurin-like phosphoesterase domain-containing protein</fullName>
    </recommendedName>
</protein>
<evidence type="ECO:0000256" key="2">
    <source>
        <dbReference type="SAM" id="SignalP"/>
    </source>
</evidence>
<dbReference type="PANTHER" id="PTHR46546:SF4">
    <property type="entry name" value="SHEWANELLA-LIKE PROTEIN PHOSPHATASE 1"/>
    <property type="match status" value="1"/>
</dbReference>
<dbReference type="Proteomes" id="UP000247498">
    <property type="component" value="Unassembled WGS sequence"/>
</dbReference>
<evidence type="ECO:0000313" key="3">
    <source>
        <dbReference type="EMBL" id="GBF98101.1"/>
    </source>
</evidence>
<feature type="region of interest" description="Disordered" evidence="1">
    <location>
        <begin position="131"/>
        <end position="164"/>
    </location>
</feature>
<dbReference type="STRING" id="307507.A0A2V0PE18"/>
<dbReference type="AlphaFoldDB" id="A0A2V0PE18"/>